<evidence type="ECO:0000313" key="1">
    <source>
        <dbReference type="EMBL" id="WUQ86362.1"/>
    </source>
</evidence>
<name>A0ABZ1U5A8_9ACTN</name>
<protein>
    <submittedName>
        <fullName evidence="1">FMN-binding negative transcriptional regulator</fullName>
    </submittedName>
</protein>
<dbReference type="PANTHER" id="PTHR35802">
    <property type="entry name" value="PROTEASE SYNTHASE AND SPORULATION PROTEIN PAI 2"/>
    <property type="match status" value="1"/>
</dbReference>
<dbReference type="Pfam" id="PF04299">
    <property type="entry name" value="FMN_bind_2"/>
    <property type="match status" value="1"/>
</dbReference>
<evidence type="ECO:0000313" key="2">
    <source>
        <dbReference type="Proteomes" id="UP001432222"/>
    </source>
</evidence>
<dbReference type="InterPro" id="IPR012349">
    <property type="entry name" value="Split_barrel_FMN-bd"/>
</dbReference>
<dbReference type="Gene3D" id="2.30.110.10">
    <property type="entry name" value="Electron Transport, Fmn-binding Protein, Chain A"/>
    <property type="match status" value="1"/>
</dbReference>
<organism evidence="1 2">
    <name type="scientific">Kitasatospora purpeofusca</name>
    <dbReference type="NCBI Taxonomy" id="67352"/>
    <lineage>
        <taxon>Bacteria</taxon>
        <taxon>Bacillati</taxon>
        <taxon>Actinomycetota</taxon>
        <taxon>Actinomycetes</taxon>
        <taxon>Kitasatosporales</taxon>
        <taxon>Streptomycetaceae</taxon>
        <taxon>Kitasatospora</taxon>
    </lineage>
</organism>
<dbReference type="EMBL" id="CP108110">
    <property type="protein sequence ID" value="WUQ86362.1"/>
    <property type="molecule type" value="Genomic_DNA"/>
</dbReference>
<keyword evidence="2" id="KW-1185">Reference proteome</keyword>
<sequence>MFVPDLYRPQDPSWALDVVRANPLATLVVNGPREPFVTHLPVIPAEDTLAAGEGDCGLVGVTLLGHLNRSNPHWATVAGGADAVLVFQGPHGYVSPTVYRTTPAAPTWNFVSVHVHGRLEPLEAGEQTLGVVRETVRIFERDLGTGWDMTDSVPYFERIAPGVGAFRFTVTAAEGMFKLSQEKTPEVRKLVADGFTASGRGPHRELADAMHRFG</sequence>
<proteinExistence type="predicted"/>
<dbReference type="RefSeq" id="WP_328956989.1">
    <property type="nucleotide sequence ID" value="NZ_CP108110.1"/>
</dbReference>
<dbReference type="SUPFAM" id="SSF50475">
    <property type="entry name" value="FMN-binding split barrel"/>
    <property type="match status" value="1"/>
</dbReference>
<dbReference type="Proteomes" id="UP001432222">
    <property type="component" value="Chromosome"/>
</dbReference>
<dbReference type="PIRSF" id="PIRSF010372">
    <property type="entry name" value="PaiB"/>
    <property type="match status" value="1"/>
</dbReference>
<gene>
    <name evidence="1" type="ORF">OHA16_27460</name>
</gene>
<dbReference type="PANTHER" id="PTHR35802:SF1">
    <property type="entry name" value="PROTEASE SYNTHASE AND SPORULATION PROTEIN PAI 2"/>
    <property type="match status" value="1"/>
</dbReference>
<dbReference type="InterPro" id="IPR007396">
    <property type="entry name" value="TR_PAI2-type"/>
</dbReference>
<reference evidence="1" key="1">
    <citation type="submission" date="2022-10" db="EMBL/GenBank/DDBJ databases">
        <title>The complete genomes of actinobacterial strains from the NBC collection.</title>
        <authorList>
            <person name="Joergensen T.S."/>
            <person name="Alvarez Arevalo M."/>
            <person name="Sterndorff E.B."/>
            <person name="Faurdal D."/>
            <person name="Vuksanovic O."/>
            <person name="Mourched A.-S."/>
            <person name="Charusanti P."/>
            <person name="Shaw S."/>
            <person name="Blin K."/>
            <person name="Weber T."/>
        </authorList>
    </citation>
    <scope>NUCLEOTIDE SEQUENCE</scope>
    <source>
        <strain evidence="1">NBC_00222</strain>
    </source>
</reference>
<accession>A0ABZ1U5A8</accession>